<dbReference type="Gene3D" id="4.10.280.10">
    <property type="entry name" value="Helix-loop-helix DNA-binding domain"/>
    <property type="match status" value="1"/>
</dbReference>
<dbReference type="InterPro" id="IPR036638">
    <property type="entry name" value="HLH_DNA-bd_sf"/>
</dbReference>
<reference evidence="3 4" key="1">
    <citation type="submission" date="2017-06" db="EMBL/GenBank/DDBJ databases">
        <title>A platform for efficient transgenesis in Macrostomum lignano, a flatworm model organism for stem cell research.</title>
        <authorList>
            <person name="Berezikov E."/>
        </authorList>
    </citation>
    <scope>NUCLEOTIDE SEQUENCE [LARGE SCALE GENOMIC DNA]</scope>
    <source>
        <strain evidence="3">DV1</strain>
        <tissue evidence="3">Whole organism</tissue>
    </source>
</reference>
<evidence type="ECO:0000313" key="4">
    <source>
        <dbReference type="Proteomes" id="UP000215902"/>
    </source>
</evidence>
<dbReference type="EMBL" id="NIVC01001396">
    <property type="protein sequence ID" value="PAA68425.1"/>
    <property type="molecule type" value="Genomic_DNA"/>
</dbReference>
<proteinExistence type="predicted"/>
<dbReference type="STRING" id="282301.A0A267F3S0"/>
<evidence type="ECO:0000313" key="3">
    <source>
        <dbReference type="EMBL" id="PAA68425.1"/>
    </source>
</evidence>
<dbReference type="GO" id="GO:0046983">
    <property type="term" value="F:protein dimerization activity"/>
    <property type="evidence" value="ECO:0007669"/>
    <property type="project" value="InterPro"/>
</dbReference>
<keyword evidence="4" id="KW-1185">Reference proteome</keyword>
<evidence type="ECO:0000256" key="1">
    <source>
        <dbReference type="SAM" id="MobiDB-lite"/>
    </source>
</evidence>
<dbReference type="OrthoDB" id="6371181at2759"/>
<protein>
    <recommendedName>
        <fullName evidence="2">BHLH domain-containing protein</fullName>
    </recommendedName>
</protein>
<dbReference type="InterPro" id="IPR011598">
    <property type="entry name" value="bHLH_dom"/>
</dbReference>
<evidence type="ECO:0000259" key="2">
    <source>
        <dbReference type="Pfam" id="PF00010"/>
    </source>
</evidence>
<gene>
    <name evidence="3" type="ORF">BOX15_Mlig013931g1</name>
</gene>
<organism evidence="3 4">
    <name type="scientific">Macrostomum lignano</name>
    <dbReference type="NCBI Taxonomy" id="282301"/>
    <lineage>
        <taxon>Eukaryota</taxon>
        <taxon>Metazoa</taxon>
        <taxon>Spiralia</taxon>
        <taxon>Lophotrochozoa</taxon>
        <taxon>Platyhelminthes</taxon>
        <taxon>Rhabditophora</taxon>
        <taxon>Macrostomorpha</taxon>
        <taxon>Macrostomida</taxon>
        <taxon>Macrostomidae</taxon>
        <taxon>Macrostomum</taxon>
    </lineage>
</organism>
<feature type="domain" description="BHLH" evidence="2">
    <location>
        <begin position="69"/>
        <end position="100"/>
    </location>
</feature>
<comment type="caution">
    <text evidence="3">The sequence shown here is derived from an EMBL/GenBank/DDBJ whole genome shotgun (WGS) entry which is preliminary data.</text>
</comment>
<sequence length="120" mass="12609">MERMLQLLYGGQPEAAAANSAASSSSAAAAEASSAVPLLIAGGAAAAASDAESGRRIASGSGGSGRDPESHRIIEKRRRDRVNNALAELCCLVPVREQNKAKAESRRLRLLRWPFSTSLY</sequence>
<name>A0A267F3S0_9PLAT</name>
<dbReference type="AlphaFoldDB" id="A0A267F3S0"/>
<dbReference type="Proteomes" id="UP000215902">
    <property type="component" value="Unassembled WGS sequence"/>
</dbReference>
<dbReference type="Pfam" id="PF00010">
    <property type="entry name" value="HLH"/>
    <property type="match status" value="1"/>
</dbReference>
<feature type="region of interest" description="Disordered" evidence="1">
    <location>
        <begin position="49"/>
        <end position="78"/>
    </location>
</feature>
<accession>A0A267F3S0</accession>
<dbReference type="SUPFAM" id="SSF47459">
    <property type="entry name" value="HLH, helix-loop-helix DNA-binding domain"/>
    <property type="match status" value="1"/>
</dbReference>